<proteinExistence type="predicted"/>
<keyword evidence="2" id="KW-1185">Reference proteome</keyword>
<sequence length="401" mass="42993">MGFNPFEQIGSAAADAGKFLQDRGNDIAKVASEGANAVAKGAAEGVDAVAKAASEGAEAAAKAATSGANQVAEAAAKGADAAVKIAGAGAGQFGNAVVDAGNKMANVLQENVAPALQQGVSDAAEAASHLASSAKKSIFSPLLKEEIEAESFVLPKMINVIDASEKRTVDLEFGAIGWQSKEGKIKVLHVYEDALDIVPCDFYPSASSKSGLVFYVDQLNPHRYIDLSKYFDIIADEKKAELLDIAYRLGAKHCHLECREEKRSIVSGKAAGKRTAKFQIDGVPVKVANQGEAEAEFEKYGTAVTLFSQEYSGSNDPQYPELHWYEHDPKILQLIEARCDRANELKRYSAEISDTQSVTFDLNVAVGIDMAIKKMGLASNFSFEGQTRQEKRRKLTFVVEF</sequence>
<dbReference type="Proteomes" id="UP000271472">
    <property type="component" value="Unassembled WGS sequence"/>
</dbReference>
<dbReference type="GeneID" id="98663407"/>
<name>A0A3N0I7U5_9ACTN</name>
<organism evidence="1 2">
    <name type="scientific">Slackia isoflavoniconvertens</name>
    <dbReference type="NCBI Taxonomy" id="572010"/>
    <lineage>
        <taxon>Bacteria</taxon>
        <taxon>Bacillati</taxon>
        <taxon>Actinomycetota</taxon>
        <taxon>Coriobacteriia</taxon>
        <taxon>Eggerthellales</taxon>
        <taxon>Eggerthellaceae</taxon>
        <taxon>Slackia</taxon>
    </lineage>
</organism>
<dbReference type="AlphaFoldDB" id="A0A3N0I7U5"/>
<comment type="caution">
    <text evidence="1">The sequence shown here is derived from an EMBL/GenBank/DDBJ whole genome shotgun (WGS) entry which is preliminary data.</text>
</comment>
<gene>
    <name evidence="1" type="ORF">DMP05_08950</name>
</gene>
<evidence type="ECO:0000313" key="1">
    <source>
        <dbReference type="EMBL" id="RNM33094.1"/>
    </source>
</evidence>
<protein>
    <submittedName>
        <fullName evidence="1">Uncharacterized protein</fullName>
    </submittedName>
</protein>
<evidence type="ECO:0000313" key="2">
    <source>
        <dbReference type="Proteomes" id="UP000271472"/>
    </source>
</evidence>
<accession>A0A3N0I7U5</accession>
<dbReference type="EMBL" id="QIBZ01000020">
    <property type="protein sequence ID" value="RNM33094.1"/>
    <property type="molecule type" value="Genomic_DNA"/>
</dbReference>
<reference evidence="2" key="1">
    <citation type="submission" date="2018-05" db="EMBL/GenBank/DDBJ databases">
        <title>Genome Sequencing of selected type strains of the family Eggerthellaceae.</title>
        <authorList>
            <person name="Danylec N."/>
            <person name="Stoll D.A."/>
            <person name="Doetsch A."/>
            <person name="Huch M."/>
        </authorList>
    </citation>
    <scope>NUCLEOTIDE SEQUENCE [LARGE SCALE GENOMIC DNA]</scope>
    <source>
        <strain evidence="2">DSM 22006</strain>
    </source>
</reference>
<dbReference type="RefSeq" id="WP_123220120.1">
    <property type="nucleotide sequence ID" value="NZ_JACHYQ010000003.1"/>
</dbReference>